<dbReference type="InterPro" id="IPR037018">
    <property type="entry name" value="GH65_N"/>
</dbReference>
<dbReference type="PIRSF" id="PIRSF036289">
    <property type="entry name" value="Glycosyl_hydrolase_malt_phosph"/>
    <property type="match status" value="1"/>
</dbReference>
<evidence type="ECO:0000256" key="3">
    <source>
        <dbReference type="ARBA" id="ARBA00022679"/>
    </source>
</evidence>
<dbReference type="AlphaFoldDB" id="A0AAJ2JSC8"/>
<keyword evidence="2" id="KW-0328">Glycosyltransferase</keyword>
<name>A0AAJ2JSC8_9BACL</name>
<feature type="domain" description="Glycoside hydrolase family 65 N-terminal" evidence="8">
    <location>
        <begin position="23"/>
        <end position="273"/>
    </location>
</feature>
<dbReference type="PANTHER" id="PTHR11051">
    <property type="entry name" value="GLYCOSYL HYDROLASE-RELATED"/>
    <property type="match status" value="1"/>
</dbReference>
<dbReference type="GO" id="GO:0004553">
    <property type="term" value="F:hydrolase activity, hydrolyzing O-glycosyl compounds"/>
    <property type="evidence" value="ECO:0007669"/>
    <property type="project" value="TreeGrafter"/>
</dbReference>
<accession>A0AAJ2JSC8</accession>
<comment type="similarity">
    <text evidence="1">Belongs to the glycosyl hydrolase 65 family.</text>
</comment>
<dbReference type="Pfam" id="PF03636">
    <property type="entry name" value="Glyco_hydro_65N"/>
    <property type="match status" value="1"/>
</dbReference>
<feature type="domain" description="Glycoside hydrolase family 65 C-terminal" evidence="7">
    <location>
        <begin position="698"/>
        <end position="759"/>
    </location>
</feature>
<dbReference type="InterPro" id="IPR008928">
    <property type="entry name" value="6-hairpin_glycosidase_sf"/>
</dbReference>
<feature type="active site" description="Proton donor" evidence="4">
    <location>
        <position position="492"/>
    </location>
</feature>
<evidence type="ECO:0000313" key="10">
    <source>
        <dbReference type="Proteomes" id="UP001250538"/>
    </source>
</evidence>
<dbReference type="InterPro" id="IPR005196">
    <property type="entry name" value="Glyco_hydro_65_N"/>
</dbReference>
<evidence type="ECO:0000259" key="6">
    <source>
        <dbReference type="Pfam" id="PF03632"/>
    </source>
</evidence>
<dbReference type="SUPFAM" id="SSF48208">
    <property type="entry name" value="Six-hairpin glycosidases"/>
    <property type="match status" value="1"/>
</dbReference>
<dbReference type="GO" id="GO:0016757">
    <property type="term" value="F:glycosyltransferase activity"/>
    <property type="evidence" value="ECO:0007669"/>
    <property type="project" value="UniProtKB-KW"/>
</dbReference>
<dbReference type="SUPFAM" id="SSF74650">
    <property type="entry name" value="Galactose mutarotase-like"/>
    <property type="match status" value="1"/>
</dbReference>
<evidence type="ECO:0000256" key="5">
    <source>
        <dbReference type="PIRSR" id="PIRSR036289-51"/>
    </source>
</evidence>
<proteinExistence type="inferred from homology"/>
<dbReference type="Gene3D" id="2.70.98.40">
    <property type="entry name" value="Glycoside hydrolase, family 65, N-terminal domain"/>
    <property type="match status" value="1"/>
</dbReference>
<dbReference type="RefSeq" id="WP_315744051.1">
    <property type="nucleotide sequence ID" value="NZ_JAVYAA010000001.1"/>
</dbReference>
<gene>
    <name evidence="9" type="ORF">RQP50_06230</name>
</gene>
<dbReference type="InterPro" id="IPR017045">
    <property type="entry name" value="Malt_Pase/Glycosyl_Hdrlase"/>
</dbReference>
<organism evidence="9 10">
    <name type="scientific">Paenibacillus suaedae</name>
    <dbReference type="NCBI Taxonomy" id="3077233"/>
    <lineage>
        <taxon>Bacteria</taxon>
        <taxon>Bacillati</taxon>
        <taxon>Bacillota</taxon>
        <taxon>Bacilli</taxon>
        <taxon>Bacillales</taxon>
        <taxon>Paenibacillaceae</taxon>
        <taxon>Paenibacillus</taxon>
    </lineage>
</organism>
<keyword evidence="3" id="KW-0808">Transferase</keyword>
<evidence type="ECO:0000313" key="9">
    <source>
        <dbReference type="EMBL" id="MDT8975836.1"/>
    </source>
</evidence>
<keyword evidence="9" id="KW-0378">Hydrolase</keyword>
<dbReference type="InterPro" id="IPR005195">
    <property type="entry name" value="Glyco_hydro_65_M"/>
</dbReference>
<feature type="binding site" evidence="5">
    <location>
        <begin position="601"/>
        <end position="602"/>
    </location>
    <ligand>
        <name>substrate</name>
    </ligand>
</feature>
<dbReference type="GO" id="GO:0005975">
    <property type="term" value="P:carbohydrate metabolic process"/>
    <property type="evidence" value="ECO:0007669"/>
    <property type="project" value="InterPro"/>
</dbReference>
<evidence type="ECO:0000256" key="1">
    <source>
        <dbReference type="ARBA" id="ARBA00006768"/>
    </source>
</evidence>
<dbReference type="Proteomes" id="UP001250538">
    <property type="component" value="Unassembled WGS sequence"/>
</dbReference>
<evidence type="ECO:0000256" key="2">
    <source>
        <dbReference type="ARBA" id="ARBA00022676"/>
    </source>
</evidence>
<dbReference type="Pfam" id="PF03633">
    <property type="entry name" value="Glyco_hydro_65C"/>
    <property type="match status" value="1"/>
</dbReference>
<keyword evidence="10" id="KW-1185">Reference proteome</keyword>
<comment type="caution">
    <text evidence="9">The sequence shown here is derived from an EMBL/GenBank/DDBJ whole genome shotgun (WGS) entry which is preliminary data.</text>
</comment>
<protein>
    <submittedName>
        <fullName evidence="9">Glycosyl hydrolase family 65 protein</fullName>
    </submittedName>
</protein>
<dbReference type="InterPro" id="IPR012341">
    <property type="entry name" value="6hp_glycosidase-like_sf"/>
</dbReference>
<sequence length="768" mass="87278">MRQGSIIYPNEPWTITEETPALVNNQRSETVFAVANGYIGMRGSFEEGFSGSEGLSLNGTYLNGFYESTPIQYGEEAFGYAKNRQTMLNVTDSKGIELWVNGERFDVWKSTVQEYRRQLHMRQGTMTRSLRWKTGQGKLLDLHIERFASFAEKHLALIRYRVTPLNFSGPLRIVSTMNGEVTNQVTMGDPRTGSGFAGQVLLTKELKENGTYGGMLHRTKNTEFTLVSGMEHDLNTAYTATTVMQDQRMEMTFTVEAVQGEAVMFDKFISYHSCKEETQADLWFRSIALLTSAKTKGYEWYQSQQADILAEFWSTADISVEGDPALQQGLRFNAYHLFQSVGRDGETNMGAKGITGEGYEGHYFWDTETYVLPFFLYTNPSIARQLLKYRHRILPKAKARAAELGYAGALYAWRTIDGEETSPYYPAGSAQLHINADIAYAVKKYVEATNDDAYLLEEGLDILIETCRFFADAGDWIEGKGFCLNGVTGPDEYTAMVNNNTYTNVMVKDQLEFTVHSLRRMKNDINAWNRLILCHQVSDQELDEWSRMAEQMYVHRAKGLIGQDDSFLDKAVWDFEGTPKDKYPLLLHYHPMVIYKYQVLKQADLVLAFYLQGHRFTKEEKLANYWYYEPLTTHDSSLSACIYAIVAAELGEIEKAYDYFMQSARMDLDDFHGNVKDGIHSASMAGSWLTIVNGFAGMRHDEHELTFCPTIPAAWSSYAFRVQYHGSIVEVTVTKDAATYTLAVGEPVRLKHGNKPFVLEDSMTIELQ</sequence>
<reference evidence="10" key="1">
    <citation type="submission" date="2023-09" db="EMBL/GenBank/DDBJ databases">
        <title>Paenibacillus sp. chi10 Genome sequencing and assembly.</title>
        <authorList>
            <person name="Kim I."/>
        </authorList>
    </citation>
    <scope>NUCLEOTIDE SEQUENCE [LARGE SCALE GENOMIC DNA]</scope>
    <source>
        <strain evidence="10">chi10</strain>
    </source>
</reference>
<feature type="domain" description="Glycoside hydrolase family 65 central catalytic" evidence="6">
    <location>
        <begin position="331"/>
        <end position="688"/>
    </location>
</feature>
<dbReference type="Pfam" id="PF03632">
    <property type="entry name" value="Glyco_hydro_65m"/>
    <property type="match status" value="1"/>
</dbReference>
<dbReference type="Gene3D" id="1.50.10.10">
    <property type="match status" value="1"/>
</dbReference>
<dbReference type="InterPro" id="IPR005194">
    <property type="entry name" value="Glyco_hydro_65_C"/>
</dbReference>
<evidence type="ECO:0000259" key="7">
    <source>
        <dbReference type="Pfam" id="PF03633"/>
    </source>
</evidence>
<feature type="binding site" evidence="5">
    <location>
        <begin position="365"/>
        <end position="366"/>
    </location>
    <ligand>
        <name>substrate</name>
    </ligand>
</feature>
<dbReference type="PANTHER" id="PTHR11051:SF8">
    <property type="entry name" value="PROTEIN-GLUCOSYLGALACTOSYLHYDROXYLYSINE GLUCOSIDASE"/>
    <property type="match status" value="1"/>
</dbReference>
<dbReference type="Gene3D" id="2.60.420.10">
    <property type="entry name" value="Maltose phosphorylase, domain 3"/>
    <property type="match status" value="1"/>
</dbReference>
<dbReference type="GO" id="GO:0030246">
    <property type="term" value="F:carbohydrate binding"/>
    <property type="evidence" value="ECO:0007669"/>
    <property type="project" value="InterPro"/>
</dbReference>
<dbReference type="InterPro" id="IPR011013">
    <property type="entry name" value="Gal_mutarotase_sf_dom"/>
</dbReference>
<evidence type="ECO:0000259" key="8">
    <source>
        <dbReference type="Pfam" id="PF03636"/>
    </source>
</evidence>
<dbReference type="EMBL" id="JAVYAA010000001">
    <property type="protein sequence ID" value="MDT8975836.1"/>
    <property type="molecule type" value="Genomic_DNA"/>
</dbReference>
<evidence type="ECO:0000256" key="4">
    <source>
        <dbReference type="PIRSR" id="PIRSR036289-50"/>
    </source>
</evidence>